<evidence type="ECO:0000313" key="4">
    <source>
        <dbReference type="Proteomes" id="UP000199147"/>
    </source>
</evidence>
<dbReference type="InterPro" id="IPR045679">
    <property type="entry name" value="DUF6199"/>
</dbReference>
<keyword evidence="1" id="KW-0472">Membrane</keyword>
<gene>
    <name evidence="3" type="ORF">BN2156_02530</name>
</gene>
<evidence type="ECO:0000256" key="1">
    <source>
        <dbReference type="SAM" id="Phobius"/>
    </source>
</evidence>
<keyword evidence="1" id="KW-1133">Transmembrane helix</keyword>
<feature type="transmembrane region" description="Helical" evidence="1">
    <location>
        <begin position="46"/>
        <end position="69"/>
    </location>
</feature>
<proteinExistence type="predicted"/>
<dbReference type="RefSeq" id="WP_090514130.1">
    <property type="nucleotide sequence ID" value="NZ_CWKH01000001.1"/>
</dbReference>
<dbReference type="AlphaFoldDB" id="A0A0H5RQA7"/>
<dbReference type="Proteomes" id="UP000199147">
    <property type="component" value="Unassembled WGS sequence"/>
</dbReference>
<keyword evidence="1" id="KW-0812">Transmembrane</keyword>
<organism evidence="3 4">
    <name type="scientific">Mycolicibacterium neworleansense</name>
    <dbReference type="NCBI Taxonomy" id="146018"/>
    <lineage>
        <taxon>Bacteria</taxon>
        <taxon>Bacillati</taxon>
        <taxon>Actinomycetota</taxon>
        <taxon>Actinomycetes</taxon>
        <taxon>Mycobacteriales</taxon>
        <taxon>Mycobacteriaceae</taxon>
        <taxon>Mycolicibacterium</taxon>
    </lineage>
</organism>
<accession>A0A0H5RQA7</accession>
<dbReference type="Pfam" id="PF19701">
    <property type="entry name" value="DUF6199"/>
    <property type="match status" value="1"/>
</dbReference>
<reference evidence="4" key="1">
    <citation type="submission" date="2015-07" db="EMBL/GenBank/DDBJ databases">
        <authorList>
            <person name="Urmite Genomes"/>
        </authorList>
    </citation>
    <scope>NUCLEOTIDE SEQUENCE [LARGE SCALE GENOMIC DNA]</scope>
    <source>
        <strain evidence="4">type strain: ATCC 49404</strain>
    </source>
</reference>
<dbReference type="EMBL" id="CWKH01000001">
    <property type="protein sequence ID" value="CRZ15667.1"/>
    <property type="molecule type" value="Genomic_DNA"/>
</dbReference>
<evidence type="ECO:0000259" key="2">
    <source>
        <dbReference type="Pfam" id="PF19701"/>
    </source>
</evidence>
<keyword evidence="4" id="KW-1185">Reference proteome</keyword>
<dbReference type="OrthoDB" id="4382237at2"/>
<name>A0A0H5RQA7_9MYCO</name>
<feature type="domain" description="DUF6199" evidence="2">
    <location>
        <begin position="8"/>
        <end position="65"/>
    </location>
</feature>
<protein>
    <recommendedName>
        <fullName evidence="2">DUF6199 domain-containing protein</fullName>
    </recommendedName>
</protein>
<sequence>MGAAILVILVGVLVGAVLVASPRRIWWATQSWKFRDPEANEPSDAAYGMTRAGGVFVILLALFVGASIIHSDFQRKSRREAQEQRQAAEAAFVAPPPEKRGPLPVIGYFTQKFPKSLEVTVYYLAPGESVREAVRDSASHRPYKSNFPCYTSAGEGRAKDASLLVNPELFWAPKGLGDMAKSDRCHRGVGRKVHETSRFIDGSVPPPVATDSAIVDRYGAEILPAASGNVVPKLPEKMYPDP</sequence>
<evidence type="ECO:0000313" key="3">
    <source>
        <dbReference type="EMBL" id="CRZ15667.1"/>
    </source>
</evidence>